<protein>
    <submittedName>
        <fullName evidence="1">Uncharacterized protein</fullName>
    </submittedName>
</protein>
<reference evidence="1" key="2">
    <citation type="submission" date="2021-04" db="EMBL/GenBank/DDBJ databases">
        <authorList>
            <person name="Gilroy R."/>
        </authorList>
    </citation>
    <scope>NUCLEOTIDE SEQUENCE</scope>
    <source>
        <strain evidence="1">14324</strain>
    </source>
</reference>
<dbReference type="AlphaFoldDB" id="A0A9D2DRF2"/>
<gene>
    <name evidence="1" type="ORF">IAA21_02235</name>
</gene>
<dbReference type="Proteomes" id="UP000824041">
    <property type="component" value="Unassembled WGS sequence"/>
</dbReference>
<comment type="caution">
    <text evidence="1">The sequence shown here is derived from an EMBL/GenBank/DDBJ whole genome shotgun (WGS) entry which is preliminary data.</text>
</comment>
<reference evidence="1" key="1">
    <citation type="journal article" date="2021" name="PeerJ">
        <title>Extensive microbial diversity within the chicken gut microbiome revealed by metagenomics and culture.</title>
        <authorList>
            <person name="Gilroy R."/>
            <person name="Ravi A."/>
            <person name="Getino M."/>
            <person name="Pursley I."/>
            <person name="Horton D.L."/>
            <person name="Alikhan N.F."/>
            <person name="Baker D."/>
            <person name="Gharbi K."/>
            <person name="Hall N."/>
            <person name="Watson M."/>
            <person name="Adriaenssens E.M."/>
            <person name="Foster-Nyarko E."/>
            <person name="Jarju S."/>
            <person name="Secka A."/>
            <person name="Antonio M."/>
            <person name="Oren A."/>
            <person name="Chaudhuri R.R."/>
            <person name="La Ragione R."/>
            <person name="Hildebrand F."/>
            <person name="Pallen M.J."/>
        </authorList>
    </citation>
    <scope>NUCLEOTIDE SEQUENCE</scope>
    <source>
        <strain evidence="1">14324</strain>
    </source>
</reference>
<organism evidence="1 2">
    <name type="scientific">Candidatus Blautia faecigallinarum</name>
    <dbReference type="NCBI Taxonomy" id="2838488"/>
    <lineage>
        <taxon>Bacteria</taxon>
        <taxon>Bacillati</taxon>
        <taxon>Bacillota</taxon>
        <taxon>Clostridia</taxon>
        <taxon>Lachnospirales</taxon>
        <taxon>Lachnospiraceae</taxon>
        <taxon>Blautia</taxon>
    </lineage>
</organism>
<name>A0A9D2DRF2_9FIRM</name>
<accession>A0A9D2DRF2</accession>
<sequence length="150" mass="18015">MMVDMVEFLEEKIDKKSSLEEILDAFEEVCEYPVDSQDELKFWETGEFPDYAERTKSALDEDFSLEDILGNKKYFFDLVRQYDGEEDEDEYTQLHVTAVYLPEDVEDPAEELVFEDTLDEDFFDYIRKSDIYKQLKEVPIYRLDIYKEET</sequence>
<dbReference type="EMBL" id="DXBU01000026">
    <property type="protein sequence ID" value="HIZ21604.1"/>
    <property type="molecule type" value="Genomic_DNA"/>
</dbReference>
<proteinExistence type="predicted"/>
<evidence type="ECO:0000313" key="2">
    <source>
        <dbReference type="Proteomes" id="UP000824041"/>
    </source>
</evidence>
<evidence type="ECO:0000313" key="1">
    <source>
        <dbReference type="EMBL" id="HIZ21604.1"/>
    </source>
</evidence>